<accession>A0A9W4MMF7</accession>
<dbReference type="EMBL" id="CAJVOS010000009">
    <property type="protein sequence ID" value="CAG7972444.1"/>
    <property type="molecule type" value="Genomic_DNA"/>
</dbReference>
<organism evidence="1 2">
    <name type="scientific">Penicillium olsonii</name>
    <dbReference type="NCBI Taxonomy" id="99116"/>
    <lineage>
        <taxon>Eukaryota</taxon>
        <taxon>Fungi</taxon>
        <taxon>Dikarya</taxon>
        <taxon>Ascomycota</taxon>
        <taxon>Pezizomycotina</taxon>
        <taxon>Eurotiomycetes</taxon>
        <taxon>Eurotiomycetidae</taxon>
        <taxon>Eurotiales</taxon>
        <taxon>Aspergillaceae</taxon>
        <taxon>Penicillium</taxon>
    </lineage>
</organism>
<proteinExistence type="predicted"/>
<evidence type="ECO:0000313" key="2">
    <source>
        <dbReference type="Proteomes" id="UP001153618"/>
    </source>
</evidence>
<protein>
    <submittedName>
        <fullName evidence="1">Uncharacterized protein</fullName>
    </submittedName>
</protein>
<dbReference type="OrthoDB" id="3830579at2759"/>
<reference evidence="1" key="1">
    <citation type="submission" date="2021-07" db="EMBL/GenBank/DDBJ databases">
        <authorList>
            <person name="Branca A.L. A."/>
        </authorList>
    </citation>
    <scope>NUCLEOTIDE SEQUENCE</scope>
</reference>
<keyword evidence="2" id="KW-1185">Reference proteome</keyword>
<dbReference type="AlphaFoldDB" id="A0A9W4MMF7"/>
<name>A0A9W4MMF7_PENOL</name>
<evidence type="ECO:0000313" key="1">
    <source>
        <dbReference type="EMBL" id="CAG7972444.1"/>
    </source>
</evidence>
<dbReference type="Proteomes" id="UP001153618">
    <property type="component" value="Unassembled WGS sequence"/>
</dbReference>
<gene>
    <name evidence="1" type="ORF">POLS_LOCUS1061</name>
</gene>
<comment type="caution">
    <text evidence="1">The sequence shown here is derived from an EMBL/GenBank/DDBJ whole genome shotgun (WGS) entry which is preliminary data.</text>
</comment>
<sequence>MSQSICQFIFFRVKPSVRPEDPSSEEGEALLNVFRTTKHQSGHQDSAWGRTSEDQDLIVWVMGESCPYCTAHQVAWFPRARAPKYLVRRELTNQTDWSDARSSTDQNMLDPFLAEDNAQQPTSVYVTLSPPISATATLTQNPVTELCALPYASTLSVLEAKQINANLISFRTALMEQVPQMAGPRSWAMGQLDRPCKLDHALSPSGKATVHFMAVGWDSVDAHLKAKETEKFVEGIGPLREKMLAPIPGLEMKHVSFQKI</sequence>